<evidence type="ECO:0000259" key="3">
    <source>
        <dbReference type="Pfam" id="PF25888"/>
    </source>
</evidence>
<organism evidence="4 5">
    <name type="scientific">Metalysinibacillus jejuensis</name>
    <dbReference type="NCBI Taxonomy" id="914327"/>
    <lineage>
        <taxon>Bacteria</taxon>
        <taxon>Bacillati</taxon>
        <taxon>Bacillota</taxon>
        <taxon>Bacilli</taxon>
        <taxon>Bacillales</taxon>
        <taxon>Caryophanaceae</taxon>
        <taxon>Metalysinibacillus</taxon>
    </lineage>
</organism>
<proteinExistence type="inferred from homology"/>
<dbReference type="Pfam" id="PF25888">
    <property type="entry name" value="WHD_DnaB"/>
    <property type="match status" value="1"/>
</dbReference>
<dbReference type="Proteomes" id="UP000700212">
    <property type="component" value="Unassembled WGS sequence"/>
</dbReference>
<evidence type="ECO:0000313" key="5">
    <source>
        <dbReference type="Proteomes" id="UP000700212"/>
    </source>
</evidence>
<dbReference type="Gene3D" id="1.10.10.630">
    <property type="entry name" value="DnaD domain-like"/>
    <property type="match status" value="1"/>
</dbReference>
<name>A0A921NAB2_9BACL</name>
<reference evidence="4" key="1">
    <citation type="journal article" date="2021" name="PeerJ">
        <title>Extensive microbial diversity within the chicken gut microbiome revealed by metagenomics and culture.</title>
        <authorList>
            <person name="Gilroy R."/>
            <person name="Ravi A."/>
            <person name="Getino M."/>
            <person name="Pursley I."/>
            <person name="Horton D.L."/>
            <person name="Alikhan N.F."/>
            <person name="Baker D."/>
            <person name="Gharbi K."/>
            <person name="Hall N."/>
            <person name="Watson M."/>
            <person name="Adriaenssens E.M."/>
            <person name="Foster-Nyarko E."/>
            <person name="Jarju S."/>
            <person name="Secka A."/>
            <person name="Antonio M."/>
            <person name="Oren A."/>
            <person name="Chaudhuri R.R."/>
            <person name="La Ragione R."/>
            <person name="Hildebrand F."/>
            <person name="Pallen M.J."/>
        </authorList>
    </citation>
    <scope>NUCLEOTIDE SEQUENCE</scope>
    <source>
        <strain evidence="4">CHK160-4876</strain>
    </source>
</reference>
<comment type="similarity">
    <text evidence="1">Belongs to the DnaB/DnaD family.</text>
</comment>
<comment type="caution">
    <text evidence="4">The sequence shown here is derived from an EMBL/GenBank/DDBJ whole genome shotgun (WGS) entry which is preliminary data.</text>
</comment>
<accession>A0A921NAB2</accession>
<evidence type="ECO:0000259" key="2">
    <source>
        <dbReference type="Pfam" id="PF07261"/>
    </source>
</evidence>
<dbReference type="InterPro" id="IPR034829">
    <property type="entry name" value="DnaD-like_sf"/>
</dbReference>
<feature type="domain" description="DnaB/C C-terminal" evidence="2">
    <location>
        <begin position="313"/>
        <end position="375"/>
    </location>
</feature>
<evidence type="ECO:0000256" key="1">
    <source>
        <dbReference type="ARBA" id="ARBA00093462"/>
    </source>
</evidence>
<dbReference type="NCBIfam" id="TIGR01446">
    <property type="entry name" value="DnaD_dom"/>
    <property type="match status" value="1"/>
</dbReference>
<dbReference type="EMBL" id="DYTV01000050">
    <property type="protein sequence ID" value="HJH10827.1"/>
    <property type="molecule type" value="Genomic_DNA"/>
</dbReference>
<feature type="domain" description="Replicative helicase loading/DNA remodeling protein DnaB N-terminal winged helix" evidence="3">
    <location>
        <begin position="11"/>
        <end position="255"/>
    </location>
</feature>
<reference evidence="4" key="2">
    <citation type="submission" date="2021-09" db="EMBL/GenBank/DDBJ databases">
        <authorList>
            <person name="Gilroy R."/>
        </authorList>
    </citation>
    <scope>NUCLEOTIDE SEQUENCE</scope>
    <source>
        <strain evidence="4">CHK160-4876</strain>
    </source>
</reference>
<dbReference type="InterPro" id="IPR058660">
    <property type="entry name" value="WHD_DnaB"/>
</dbReference>
<dbReference type="AlphaFoldDB" id="A0A921NAB2"/>
<sequence length="856" mass="97471">MSLLPKELHQNDVFFVEIPDQLTVAERQRLTLFYQPIIGGKALSLYFTLWAEGEFQAATPVMHYYLMQTLDMGLRDILSARLALEAIGLMRTWRTTEGEQRTFLYELARPLETQMFFTDPLLSMMLYSKIGERNYRNLRERFTPALKNRAKFTEVTRSFTDVFTPLHSEIPSDIVAPVVATEKKTYPFMQQNFDFALLQSGLQESLVPSAALTAEVKEDIAKLAFLYQLTPIDMQKVVILALDDDLVISQKQLRKAAADYYKLTVTTEMPKLMPVFEKQAMTTTSQTKEEKHLAYLENTSPVEHLRRLHKGAAPSDSAVQLVESLFVRYGLPPGVINVLIEYVMLITDMKLPKKFVESIADQWRRKGINTAAAAMVAAREERDKYQKAKNQVKEPTITSVETTVENGYDNLTPYEFLKQLNDGHEPFEFLVTLAEGLVKNHGMAIGVVNVLMAYAIKETEGKASRNYVETIASNWQSRGITTVEEALAATEPQGHYQPRVTKAHITTQTTHYDTTIPYDFMKACLNGQEPFPTMIALAENLVLTYNMPIGVVNVLVEHVLQKEQGKLPKRLVETIASEWRQASVTTVAEAQAMIMRRQTPKSYEPRITEVQQIDAKYSQPPYVFLRMLYDGQEPLRKDSKLCEDLVLTHHLPVEVANVLIEYVFTRKEGLLPKAYVETIAKRWQLNNVTTVEQALAQTMPKKDYTPTITTAPQASNYYDSSTPYDMLKKLANGQEPFAHDVRVAEELITLYNMPLGVTNVLIEYVYNLQEGQLPKNYINTIAGSWRQKNITTVEQALAHVQAQNEAYEARQKAKRKVTGKVEHVPEWLQNNTTSTITGENYEKERAEILAMLGRKE</sequence>
<feature type="domain" description="DnaB/C C-terminal" evidence="2">
    <location>
        <begin position="646"/>
        <end position="697"/>
    </location>
</feature>
<feature type="domain" description="DnaB/C C-terminal" evidence="2">
    <location>
        <begin position="743"/>
        <end position="799"/>
    </location>
</feature>
<protein>
    <submittedName>
        <fullName evidence="4">DnaD domain protein</fullName>
    </submittedName>
</protein>
<evidence type="ECO:0000313" key="4">
    <source>
        <dbReference type="EMBL" id="HJH10827.1"/>
    </source>
</evidence>
<dbReference type="RefSeq" id="WP_108306717.1">
    <property type="nucleotide sequence ID" value="NZ_QAFW01000011.1"/>
</dbReference>
<dbReference type="Pfam" id="PF07261">
    <property type="entry name" value="DnaB_2"/>
    <property type="match status" value="5"/>
</dbReference>
<dbReference type="InterPro" id="IPR006343">
    <property type="entry name" value="DnaB/C_C"/>
</dbReference>
<feature type="domain" description="DnaB/C C-terminal" evidence="2">
    <location>
        <begin position="437"/>
        <end position="488"/>
    </location>
</feature>
<gene>
    <name evidence="4" type="ORF">K8V30_03855</name>
</gene>
<dbReference type="OrthoDB" id="2082007at2"/>
<feature type="domain" description="DnaB/C C-terminal" evidence="2">
    <location>
        <begin position="532"/>
        <end position="592"/>
    </location>
</feature>